<dbReference type="InterPro" id="IPR050350">
    <property type="entry name" value="Compl-Cell_Adhes-Reg"/>
</dbReference>
<reference evidence="8" key="2">
    <citation type="submission" date="2021-01" db="UniProtKB">
        <authorList>
            <consortium name="EnsemblMetazoa"/>
        </authorList>
    </citation>
    <scope>IDENTIFICATION</scope>
</reference>
<dbReference type="InterPro" id="IPR035976">
    <property type="entry name" value="Sushi/SCR/CCP_sf"/>
</dbReference>
<evidence type="ECO:0000256" key="1">
    <source>
        <dbReference type="ARBA" id="ARBA00022659"/>
    </source>
</evidence>
<dbReference type="Pfam" id="PF00084">
    <property type="entry name" value="Sushi"/>
    <property type="match status" value="6"/>
</dbReference>
<keyword evidence="1 5" id="KW-0768">Sushi</keyword>
<name>A0A7M7NSK9_STRPU</name>
<dbReference type="Gene3D" id="2.10.70.10">
    <property type="entry name" value="Complement Module, domain 1"/>
    <property type="match status" value="5"/>
</dbReference>
<dbReference type="Proteomes" id="UP000007110">
    <property type="component" value="Unassembled WGS sequence"/>
</dbReference>
<evidence type="ECO:0000256" key="6">
    <source>
        <dbReference type="SAM" id="MobiDB-lite"/>
    </source>
</evidence>
<dbReference type="OMA" id="IASWSQT"/>
<feature type="domain" description="Sushi" evidence="7">
    <location>
        <begin position="133"/>
        <end position="197"/>
    </location>
</feature>
<evidence type="ECO:0000256" key="4">
    <source>
        <dbReference type="ARBA" id="ARBA00023180"/>
    </source>
</evidence>
<dbReference type="PANTHER" id="PTHR19325">
    <property type="entry name" value="COMPLEMENT COMPONENT-RELATED SUSHI DOMAIN-CONTAINING"/>
    <property type="match status" value="1"/>
</dbReference>
<dbReference type="PROSITE" id="PS50923">
    <property type="entry name" value="SUSHI"/>
    <property type="match status" value="6"/>
</dbReference>
<dbReference type="SMART" id="SM00032">
    <property type="entry name" value="CCP"/>
    <property type="match status" value="6"/>
</dbReference>
<reference evidence="9" key="1">
    <citation type="submission" date="2015-02" db="EMBL/GenBank/DDBJ databases">
        <title>Genome sequencing for Strongylocentrotus purpuratus.</title>
        <authorList>
            <person name="Murali S."/>
            <person name="Liu Y."/>
            <person name="Vee V."/>
            <person name="English A."/>
            <person name="Wang M."/>
            <person name="Skinner E."/>
            <person name="Han Y."/>
            <person name="Muzny D.M."/>
            <person name="Worley K.C."/>
            <person name="Gibbs R.A."/>
        </authorList>
    </citation>
    <scope>NUCLEOTIDE SEQUENCE</scope>
</reference>
<sequence>MEVKCGSPRNGTNTESISITEASPGEAYNYTCTHGFTSDPNNLTVVCQLNDEGTIASWSLTPSTCSEVKCGSPENGTNTESVSITEGQSGEAYNYTCSHGFTSDPNNLTVVCELNAEGTIASWSLTPSTCSEVKCGSPGNGTNTESISITEGSPGEAYNYTCSHGFTSDPNNLTVVCQLNDEGTIASWSQTPSTCSEVKCGSPENGTNTESISITEASPGEAYNYTCSHGFTSDPNNLTVVCQLNDEGTIARWSLTPSTCSEVKCGSPENGTNTESVSITEGQSGEAYNYTCSHGFTSDPNNLTVVCQLNDEGTIASWSLTPSTCSEVKCGSPGNGTNTESISITEGSPGEAYHYTCSHGFTSDPNNLTVVCQLNDEGTIASWSQTPSTCSAPSSSTLLRVRVVVMAINSKERK</sequence>
<keyword evidence="3" id="KW-1015">Disulfide bond</keyword>
<evidence type="ECO:0000256" key="5">
    <source>
        <dbReference type="PROSITE-ProRule" id="PRU00302"/>
    </source>
</evidence>
<evidence type="ECO:0000313" key="9">
    <source>
        <dbReference type="Proteomes" id="UP000007110"/>
    </source>
</evidence>
<feature type="domain" description="Sushi" evidence="7">
    <location>
        <begin position="68"/>
        <end position="132"/>
    </location>
</feature>
<organism evidence="8 9">
    <name type="scientific">Strongylocentrotus purpuratus</name>
    <name type="common">Purple sea urchin</name>
    <dbReference type="NCBI Taxonomy" id="7668"/>
    <lineage>
        <taxon>Eukaryota</taxon>
        <taxon>Metazoa</taxon>
        <taxon>Echinodermata</taxon>
        <taxon>Eleutherozoa</taxon>
        <taxon>Echinozoa</taxon>
        <taxon>Echinoidea</taxon>
        <taxon>Euechinoidea</taxon>
        <taxon>Echinacea</taxon>
        <taxon>Camarodonta</taxon>
        <taxon>Echinidea</taxon>
        <taxon>Strongylocentrotidae</taxon>
        <taxon>Strongylocentrotus</taxon>
    </lineage>
</organism>
<dbReference type="PANTHER" id="PTHR19325:SF560">
    <property type="entry name" value="SUSHI, VON WILLEBRAND FACTOR TYPE A, EGF AND PENTRAXIN DOMAIN-CONTAINING PROTEIN 1"/>
    <property type="match status" value="1"/>
</dbReference>
<dbReference type="AlphaFoldDB" id="A0A7M7NSK9"/>
<protein>
    <recommendedName>
        <fullName evidence="7">Sushi domain-containing protein</fullName>
    </recommendedName>
</protein>
<dbReference type="InParanoid" id="A0A7M7NSK9"/>
<evidence type="ECO:0000256" key="2">
    <source>
        <dbReference type="ARBA" id="ARBA00022737"/>
    </source>
</evidence>
<feature type="domain" description="Sushi" evidence="7">
    <location>
        <begin position="328"/>
        <end position="392"/>
    </location>
</feature>
<feature type="domain" description="Sushi" evidence="7">
    <location>
        <begin position="3"/>
        <end position="67"/>
    </location>
</feature>
<evidence type="ECO:0000313" key="8">
    <source>
        <dbReference type="EnsemblMetazoa" id="XP_030840812"/>
    </source>
</evidence>
<keyword evidence="2" id="KW-0677">Repeat</keyword>
<feature type="region of interest" description="Disordered" evidence="6">
    <location>
        <begin position="1"/>
        <end position="20"/>
    </location>
</feature>
<evidence type="ECO:0000259" key="7">
    <source>
        <dbReference type="PROSITE" id="PS50923"/>
    </source>
</evidence>
<dbReference type="InterPro" id="IPR000436">
    <property type="entry name" value="Sushi_SCR_CCP_dom"/>
</dbReference>
<proteinExistence type="predicted"/>
<dbReference type="SUPFAM" id="SSF57535">
    <property type="entry name" value="Complement control module/SCR domain"/>
    <property type="match status" value="6"/>
</dbReference>
<comment type="caution">
    <text evidence="5">Lacks conserved residue(s) required for the propagation of feature annotation.</text>
</comment>
<keyword evidence="9" id="KW-1185">Reference proteome</keyword>
<feature type="domain" description="Sushi" evidence="7">
    <location>
        <begin position="198"/>
        <end position="262"/>
    </location>
</feature>
<dbReference type="KEGG" id="spu:115923709"/>
<evidence type="ECO:0000256" key="3">
    <source>
        <dbReference type="ARBA" id="ARBA00023157"/>
    </source>
</evidence>
<dbReference type="GeneID" id="115923709"/>
<feature type="compositionally biased region" description="Polar residues" evidence="6">
    <location>
        <begin position="9"/>
        <end position="20"/>
    </location>
</feature>
<feature type="domain" description="Sushi" evidence="7">
    <location>
        <begin position="263"/>
        <end position="327"/>
    </location>
</feature>
<dbReference type="EnsemblMetazoa" id="XM_030984952">
    <property type="protein sequence ID" value="XP_030840812"/>
    <property type="gene ID" value="LOC115923709"/>
</dbReference>
<accession>A0A7M7NSK9</accession>
<keyword evidence="4" id="KW-0325">Glycoprotein</keyword>
<dbReference type="RefSeq" id="XP_030840812.1">
    <property type="nucleotide sequence ID" value="XM_030984952.1"/>
</dbReference>